<evidence type="ECO:0008006" key="3">
    <source>
        <dbReference type="Google" id="ProtNLM"/>
    </source>
</evidence>
<evidence type="ECO:0000313" key="2">
    <source>
        <dbReference type="Proteomes" id="UP001301140"/>
    </source>
</evidence>
<name>A0AAP3XR80_9PROT</name>
<dbReference type="EMBL" id="JARGEQ010000083">
    <property type="protein sequence ID" value="MDF1586456.1"/>
    <property type="molecule type" value="Genomic_DNA"/>
</dbReference>
<comment type="caution">
    <text evidence="1">The sequence shown here is derived from an EMBL/GenBank/DDBJ whole genome shotgun (WGS) entry which is preliminary data.</text>
</comment>
<accession>A0AAP3XR80</accession>
<dbReference type="RefSeq" id="WP_327788872.1">
    <property type="nucleotide sequence ID" value="NZ_JARGEQ010000083.1"/>
</dbReference>
<sequence>MRFRNLSVADPVPDANTLRDVREALIRVGALDRLLAHLDRAIKEAGWLPMSGQIVDASLVAATWQRHTEEEKAAIRAGRKASEVWADTAWRSKANEHVLADRGKISRIRRNQPAGEPMPRRTSRASAGKSAIRARVGHVFARQRDRIRLTIRSIGIECTEATVIMADIACNPGRRRCLEGRVASA</sequence>
<dbReference type="Proteomes" id="UP001301140">
    <property type="component" value="Unassembled WGS sequence"/>
</dbReference>
<dbReference type="AlphaFoldDB" id="A0AAP3XR80"/>
<proteinExistence type="predicted"/>
<reference evidence="1 2" key="1">
    <citation type="submission" date="2023-03" db="EMBL/GenBank/DDBJ databases">
        <title>YIM 152171 draft genome.</title>
        <authorList>
            <person name="Yang Z."/>
        </authorList>
    </citation>
    <scope>NUCLEOTIDE SEQUENCE [LARGE SCALE GENOMIC DNA]</scope>
    <source>
        <strain evidence="1 2">YIM 152171</strain>
    </source>
</reference>
<gene>
    <name evidence="1" type="ORF">PZ740_08670</name>
</gene>
<organism evidence="1 2">
    <name type="scientific">Marinimicrococcus flavescens</name>
    <dbReference type="NCBI Taxonomy" id="3031815"/>
    <lineage>
        <taxon>Bacteria</taxon>
        <taxon>Pseudomonadati</taxon>
        <taxon>Pseudomonadota</taxon>
        <taxon>Alphaproteobacteria</taxon>
        <taxon>Geminicoccales</taxon>
        <taxon>Geminicoccaceae</taxon>
        <taxon>Marinimicrococcus</taxon>
    </lineage>
</organism>
<protein>
    <recommendedName>
        <fullName evidence="3">Transposase</fullName>
    </recommendedName>
</protein>
<keyword evidence="2" id="KW-1185">Reference proteome</keyword>
<evidence type="ECO:0000313" key="1">
    <source>
        <dbReference type="EMBL" id="MDF1586456.1"/>
    </source>
</evidence>